<organism evidence="2 3">
    <name type="scientific">Caballeronia calidae</name>
    <dbReference type="NCBI Taxonomy" id="1777139"/>
    <lineage>
        <taxon>Bacteria</taxon>
        <taxon>Pseudomonadati</taxon>
        <taxon>Pseudomonadota</taxon>
        <taxon>Betaproteobacteria</taxon>
        <taxon>Burkholderiales</taxon>
        <taxon>Burkholderiaceae</taxon>
        <taxon>Caballeronia</taxon>
    </lineage>
</organism>
<evidence type="ECO:0000313" key="3">
    <source>
        <dbReference type="Proteomes" id="UP000071859"/>
    </source>
</evidence>
<accession>A0A158EJH2</accession>
<gene>
    <name evidence="2" type="ORF">AWB78_08367</name>
</gene>
<reference evidence="2" key="1">
    <citation type="submission" date="2016-01" db="EMBL/GenBank/DDBJ databases">
        <authorList>
            <person name="Peeters C."/>
        </authorList>
    </citation>
    <scope>NUCLEOTIDE SEQUENCE</scope>
    <source>
        <strain evidence="2">LMG 29321</strain>
    </source>
</reference>
<keyword evidence="3" id="KW-1185">Reference proteome</keyword>
<name>A0A158EJH2_9BURK</name>
<sequence length="64" mass="7092">MKTERFPDEVNEDDESDPVADEGVGAIALDLNLSAVTPNSVEGEDWMKIPNFPDAARERSRKTD</sequence>
<protein>
    <submittedName>
        <fullName evidence="2">Uncharacterized protein</fullName>
    </submittedName>
</protein>
<evidence type="ECO:0000256" key="1">
    <source>
        <dbReference type="SAM" id="MobiDB-lite"/>
    </source>
</evidence>
<dbReference type="Proteomes" id="UP000071859">
    <property type="component" value="Unassembled WGS sequence"/>
</dbReference>
<evidence type="ECO:0000313" key="2">
    <source>
        <dbReference type="EMBL" id="SAL07008.1"/>
    </source>
</evidence>
<dbReference type="AlphaFoldDB" id="A0A158EJH2"/>
<feature type="compositionally biased region" description="Acidic residues" evidence="1">
    <location>
        <begin position="9"/>
        <end position="20"/>
    </location>
</feature>
<proteinExistence type="predicted"/>
<dbReference type="EMBL" id="FCOX02000156">
    <property type="protein sequence ID" value="SAL07008.1"/>
    <property type="molecule type" value="Genomic_DNA"/>
</dbReference>
<feature type="region of interest" description="Disordered" evidence="1">
    <location>
        <begin position="1"/>
        <end position="21"/>
    </location>
</feature>
<comment type="caution">
    <text evidence="2">The sequence shown here is derived from an EMBL/GenBank/DDBJ whole genome shotgun (WGS) entry which is preliminary data.</text>
</comment>